<protein>
    <submittedName>
        <fullName evidence="1">Uncharacterized protein</fullName>
    </submittedName>
</protein>
<dbReference type="AlphaFoldDB" id="A0A2H0ULJ6"/>
<sequence length="114" mass="12350">MGHEAADCQGHPGSQNAFVDLTLRSSVWTHPLKAVKSATGNQKEELGCFPVEVIPARSRPKQVKILDIEIAVQAVEAPDGPAVVCVTGVQMPTEELPVHFVRHDGPPFGWSVFR</sequence>
<gene>
    <name evidence="1" type="ORF">COU11_01370</name>
</gene>
<evidence type="ECO:0000313" key="2">
    <source>
        <dbReference type="Proteomes" id="UP000229526"/>
    </source>
</evidence>
<name>A0A2H0ULJ6_9BACT</name>
<reference evidence="2" key="1">
    <citation type="submission" date="2017-09" db="EMBL/GenBank/DDBJ databases">
        <title>Depth-based differentiation of microbial function through sediment-hosted aquifers and enrichment of novel symbionts in the deep terrestrial subsurface.</title>
        <authorList>
            <person name="Probst A.J."/>
            <person name="Ladd B."/>
            <person name="Jarett J.K."/>
            <person name="Geller-Mcgrath D.E."/>
            <person name="Sieber C.M.K."/>
            <person name="Emerson J.B."/>
            <person name="Anantharaman K."/>
            <person name="Thomas B.C."/>
            <person name="Malmstrom R."/>
            <person name="Stieglmeier M."/>
            <person name="Klingl A."/>
            <person name="Woyke T."/>
            <person name="Ryan C.M."/>
            <person name="Banfield J.F."/>
        </authorList>
    </citation>
    <scope>NUCLEOTIDE SEQUENCE [LARGE SCALE GENOMIC DNA]</scope>
</reference>
<organism evidence="1 2">
    <name type="scientific">Candidatus Harrisonbacteria bacterium CG10_big_fil_rev_8_21_14_0_10_49_15</name>
    <dbReference type="NCBI Taxonomy" id="1974587"/>
    <lineage>
        <taxon>Bacteria</taxon>
        <taxon>Candidatus Harrisoniibacteriota</taxon>
    </lineage>
</organism>
<dbReference type="EMBL" id="PFBD01000012">
    <property type="protein sequence ID" value="PIR87260.1"/>
    <property type="molecule type" value="Genomic_DNA"/>
</dbReference>
<accession>A0A2H0ULJ6</accession>
<dbReference type="Proteomes" id="UP000229526">
    <property type="component" value="Unassembled WGS sequence"/>
</dbReference>
<proteinExistence type="predicted"/>
<evidence type="ECO:0000313" key="1">
    <source>
        <dbReference type="EMBL" id="PIR87260.1"/>
    </source>
</evidence>
<comment type="caution">
    <text evidence="1">The sequence shown here is derived from an EMBL/GenBank/DDBJ whole genome shotgun (WGS) entry which is preliminary data.</text>
</comment>